<comment type="catalytic activity">
    <reaction evidence="3 4">
        <text>holo-[ACP] + malonyl-CoA = malonyl-[ACP] + CoA</text>
        <dbReference type="Rhea" id="RHEA:41792"/>
        <dbReference type="Rhea" id="RHEA-COMP:9623"/>
        <dbReference type="Rhea" id="RHEA-COMP:9685"/>
        <dbReference type="ChEBI" id="CHEBI:57287"/>
        <dbReference type="ChEBI" id="CHEBI:57384"/>
        <dbReference type="ChEBI" id="CHEBI:64479"/>
        <dbReference type="ChEBI" id="CHEBI:78449"/>
        <dbReference type="EC" id="2.3.1.39"/>
    </reaction>
</comment>
<keyword evidence="2 4" id="KW-0012">Acyltransferase</keyword>
<dbReference type="Proteomes" id="UP000236311">
    <property type="component" value="Unassembled WGS sequence"/>
</dbReference>
<dbReference type="InterPro" id="IPR050858">
    <property type="entry name" value="Mal-CoA-ACP_Trans/PKS_FabD"/>
</dbReference>
<dbReference type="InterPro" id="IPR001227">
    <property type="entry name" value="Ac_transferase_dom_sf"/>
</dbReference>
<dbReference type="EC" id="2.3.1.39" evidence="4"/>
<dbReference type="FunFam" id="3.30.70.250:FF:000001">
    <property type="entry name" value="Malonyl CoA-acyl carrier protein transacylase"/>
    <property type="match status" value="1"/>
</dbReference>
<dbReference type="InterPro" id="IPR024925">
    <property type="entry name" value="Malonyl_CoA-ACP_transAc"/>
</dbReference>
<dbReference type="Pfam" id="PF00698">
    <property type="entry name" value="Acyl_transf_1"/>
    <property type="match status" value="1"/>
</dbReference>
<evidence type="ECO:0000256" key="5">
    <source>
        <dbReference type="PIRSR" id="PIRSR000446-1"/>
    </source>
</evidence>
<evidence type="ECO:0000256" key="2">
    <source>
        <dbReference type="ARBA" id="ARBA00023315"/>
    </source>
</evidence>
<organism evidence="7 8">
    <name type="scientific">Acetatifactor muris</name>
    <dbReference type="NCBI Taxonomy" id="879566"/>
    <lineage>
        <taxon>Bacteria</taxon>
        <taxon>Bacillati</taxon>
        <taxon>Bacillota</taxon>
        <taxon>Clostridia</taxon>
        <taxon>Lachnospirales</taxon>
        <taxon>Lachnospiraceae</taxon>
        <taxon>Acetatifactor</taxon>
    </lineage>
</organism>
<evidence type="ECO:0000256" key="3">
    <source>
        <dbReference type="ARBA" id="ARBA00048462"/>
    </source>
</evidence>
<dbReference type="PANTHER" id="PTHR42681">
    <property type="entry name" value="MALONYL-COA-ACYL CARRIER PROTEIN TRANSACYLASE, MITOCHONDRIAL"/>
    <property type="match status" value="1"/>
</dbReference>
<gene>
    <name evidence="7" type="primary">fabD</name>
    <name evidence="7" type="ORF">AMURIS_00923</name>
</gene>
<dbReference type="InterPro" id="IPR014043">
    <property type="entry name" value="Acyl_transferase_dom"/>
</dbReference>
<dbReference type="PANTHER" id="PTHR42681:SF1">
    <property type="entry name" value="MALONYL-COA-ACYL CARRIER PROTEIN TRANSACYLASE, MITOCHONDRIAL"/>
    <property type="match status" value="1"/>
</dbReference>
<dbReference type="OrthoDB" id="9805460at2"/>
<dbReference type="NCBIfam" id="TIGR00128">
    <property type="entry name" value="fabD"/>
    <property type="match status" value="1"/>
</dbReference>
<name>A0A2K4ZCM0_9FIRM</name>
<dbReference type="SMART" id="SM00827">
    <property type="entry name" value="PKS_AT"/>
    <property type="match status" value="1"/>
</dbReference>
<feature type="domain" description="Malonyl-CoA:ACP transacylase (MAT)" evidence="6">
    <location>
        <begin position="7"/>
        <end position="292"/>
    </location>
</feature>
<dbReference type="GO" id="GO:0005829">
    <property type="term" value="C:cytosol"/>
    <property type="evidence" value="ECO:0007669"/>
    <property type="project" value="TreeGrafter"/>
</dbReference>
<evidence type="ECO:0000259" key="6">
    <source>
        <dbReference type="SMART" id="SM00827"/>
    </source>
</evidence>
<dbReference type="GO" id="GO:0004314">
    <property type="term" value="F:[acyl-carrier-protein] S-malonyltransferase activity"/>
    <property type="evidence" value="ECO:0007669"/>
    <property type="project" value="UniProtKB-EC"/>
</dbReference>
<dbReference type="AlphaFoldDB" id="A0A2K4ZCM0"/>
<evidence type="ECO:0000313" key="7">
    <source>
        <dbReference type="EMBL" id="SOY28216.1"/>
    </source>
</evidence>
<evidence type="ECO:0000313" key="8">
    <source>
        <dbReference type="Proteomes" id="UP000236311"/>
    </source>
</evidence>
<feature type="active site" evidence="5">
    <location>
        <position position="90"/>
    </location>
</feature>
<dbReference type="Gene3D" id="3.40.366.10">
    <property type="entry name" value="Malonyl-Coenzyme A Acyl Carrier Protein, domain 2"/>
    <property type="match status" value="1"/>
</dbReference>
<accession>A0A2K4ZCM0</accession>
<dbReference type="InterPro" id="IPR004410">
    <property type="entry name" value="Malonyl_CoA-ACP_transAc_FabD"/>
</dbReference>
<dbReference type="SUPFAM" id="SSF55048">
    <property type="entry name" value="Probable ACP-binding domain of malonyl-CoA ACP transacylase"/>
    <property type="match status" value="1"/>
</dbReference>
<evidence type="ECO:0000256" key="1">
    <source>
        <dbReference type="ARBA" id="ARBA00022679"/>
    </source>
</evidence>
<dbReference type="SUPFAM" id="SSF52151">
    <property type="entry name" value="FabD/lysophospholipase-like"/>
    <property type="match status" value="1"/>
</dbReference>
<dbReference type="GO" id="GO:0006633">
    <property type="term" value="P:fatty acid biosynthetic process"/>
    <property type="evidence" value="ECO:0007669"/>
    <property type="project" value="TreeGrafter"/>
</dbReference>
<keyword evidence="1 4" id="KW-0808">Transferase</keyword>
<protein>
    <recommendedName>
        <fullName evidence="4">Malonyl CoA-acyl carrier protein transacylase</fullName>
        <ecNumber evidence="4">2.3.1.39</ecNumber>
    </recommendedName>
</protein>
<dbReference type="Gene3D" id="3.30.70.250">
    <property type="entry name" value="Malonyl-CoA ACP transacylase, ACP-binding"/>
    <property type="match status" value="1"/>
</dbReference>
<feature type="active site" evidence="5">
    <location>
        <position position="196"/>
    </location>
</feature>
<keyword evidence="8" id="KW-1185">Reference proteome</keyword>
<dbReference type="EMBL" id="OFSM01000004">
    <property type="protein sequence ID" value="SOY28216.1"/>
    <property type="molecule type" value="Genomic_DNA"/>
</dbReference>
<dbReference type="RefSeq" id="WP_103238330.1">
    <property type="nucleotide sequence ID" value="NZ_CANRXC010000043.1"/>
</dbReference>
<comment type="similarity">
    <text evidence="4">Belongs to the fabD family.</text>
</comment>
<evidence type="ECO:0000256" key="4">
    <source>
        <dbReference type="PIRNR" id="PIRNR000446"/>
    </source>
</evidence>
<proteinExistence type="inferred from homology"/>
<dbReference type="InterPro" id="IPR016035">
    <property type="entry name" value="Acyl_Trfase/lysoPLipase"/>
</dbReference>
<dbReference type="InterPro" id="IPR016036">
    <property type="entry name" value="Malonyl_transacylase_ACP-bd"/>
</dbReference>
<reference evidence="7 8" key="1">
    <citation type="submission" date="2018-01" db="EMBL/GenBank/DDBJ databases">
        <authorList>
            <person name="Gaut B.S."/>
            <person name="Morton B.R."/>
            <person name="Clegg M.T."/>
            <person name="Duvall M.R."/>
        </authorList>
    </citation>
    <scope>NUCLEOTIDE SEQUENCE [LARGE SCALE GENOMIC DNA]</scope>
    <source>
        <strain evidence="7">GP69</strain>
    </source>
</reference>
<dbReference type="PIRSF" id="PIRSF000446">
    <property type="entry name" value="Mct"/>
    <property type="match status" value="1"/>
</dbReference>
<sequence length="304" mass="32865">MGKTAFIFPGQGAQYCGMGKDFYDTFETAENIYEMAGAAAGLDVGALCFTENDSLDVTKYTQIAMLTTEVAILKVLEEKGVRADCAAGLSLGEYGALAAAKVMELPQLFRLIYLRGTYMQEAYPVGGAMTAVLGLDAETIRNICRETQGTVSVANDNCPGQIVISGEAQAVQEASARMQQAGAKRCIPLKVSGPFHSELLRGAGEKLAAQLEQVGVNRPEIPYVCNVEADYVTECEPIKSLLARQVSSTVRWRETMERMLADGVDTFLEIGPGRTLAGFLKKMSRDVRVVNIGKVEEMEAFLNS</sequence>